<dbReference type="GO" id="GO:0016301">
    <property type="term" value="F:kinase activity"/>
    <property type="evidence" value="ECO:0007669"/>
    <property type="project" value="UniProtKB-KW"/>
</dbReference>
<dbReference type="GO" id="GO:0003723">
    <property type="term" value="F:RNA binding"/>
    <property type="evidence" value="ECO:0007669"/>
    <property type="project" value="InterPro"/>
</dbReference>
<evidence type="ECO:0000256" key="2">
    <source>
        <dbReference type="ARBA" id="ARBA00022737"/>
    </source>
</evidence>
<evidence type="ECO:0000256" key="4">
    <source>
        <dbReference type="PROSITE-ProRule" id="PRU00708"/>
    </source>
</evidence>
<evidence type="ECO:0000256" key="5">
    <source>
        <dbReference type="SAM" id="MobiDB-lite"/>
    </source>
</evidence>
<dbReference type="AlphaFoldDB" id="B9RZB6"/>
<dbReference type="InterPro" id="IPR002885">
    <property type="entry name" value="PPR_rpt"/>
</dbReference>
<gene>
    <name evidence="7" type="ORF">RCOM_0937540</name>
</gene>
<dbReference type="eggNOG" id="KOG1726">
    <property type="taxonomic scope" value="Eukaryota"/>
</dbReference>
<dbReference type="FunFam" id="1.25.40.10:FF:000031">
    <property type="entry name" value="Pentatricopeptide repeat-containing protein mitochondrial"/>
    <property type="match status" value="1"/>
</dbReference>
<dbReference type="InterPro" id="IPR011611">
    <property type="entry name" value="PfkB_dom"/>
</dbReference>
<dbReference type="PANTHER" id="PTHR47926">
    <property type="entry name" value="PENTATRICOPEPTIDE REPEAT-CONTAINING PROTEIN"/>
    <property type="match status" value="1"/>
</dbReference>
<dbReference type="InterPro" id="IPR029056">
    <property type="entry name" value="Ribokinase-like"/>
</dbReference>
<keyword evidence="1" id="KW-0808">Transferase</keyword>
<name>B9RZB6_RICCO</name>
<feature type="region of interest" description="Disordered" evidence="5">
    <location>
        <begin position="1135"/>
        <end position="1157"/>
    </location>
</feature>
<dbReference type="GO" id="GO:0009451">
    <property type="term" value="P:RNA modification"/>
    <property type="evidence" value="ECO:0007669"/>
    <property type="project" value="InterPro"/>
</dbReference>
<dbReference type="InParanoid" id="B9RZB6"/>
<dbReference type="PROSITE" id="PS00583">
    <property type="entry name" value="PFKB_KINASES_1"/>
    <property type="match status" value="1"/>
</dbReference>
<evidence type="ECO:0000256" key="3">
    <source>
        <dbReference type="ARBA" id="ARBA00022777"/>
    </source>
</evidence>
<dbReference type="Proteomes" id="UP000008311">
    <property type="component" value="Unassembled WGS sequence"/>
</dbReference>
<evidence type="ECO:0000313" key="8">
    <source>
        <dbReference type="Proteomes" id="UP000008311"/>
    </source>
</evidence>
<protein>
    <submittedName>
        <fullName evidence="7">Pentatricopeptide repeat-containing protein, putative</fullName>
    </submittedName>
</protein>
<dbReference type="InterPro" id="IPR002173">
    <property type="entry name" value="Carboh/pur_kinase_PfkB_CS"/>
</dbReference>
<dbReference type="EMBL" id="EQ973834">
    <property type="protein sequence ID" value="EEF43296.1"/>
    <property type="molecule type" value="Genomic_DNA"/>
</dbReference>
<feature type="domain" description="Carbohydrate kinase PfkB" evidence="6">
    <location>
        <begin position="46"/>
        <end position="295"/>
    </location>
</feature>
<sequence>MESSVQRRLDYISRHLLLLPEVDTLALYPVLVKGEEIKHNEEADPVVIGGMVLDIHATPSIPPYPRTTTPGKVQYALGGVARNIAECMSKLGTKPYMISALGNDMAGNLLLEHWNSAGLSTEGIQKHQKIRTAVISNIFDAHGEVAAGVADVEAVEKFLTPEWILQCKCKISSASVLLVDANLTPPALEASCQVAAEYNIPVWFEPVSVAKSTRIASIVSDVTFASPNEDELIAMANALSCASIFHPIDRDSSKKYSTESLFQMLKPAILVLLEKGIKTVAVTLGANGVFLCSTEPNFTRTRLERTKKYGYNGSLYDIIESSCPSSKFSDALQTQGSSHLLAVHFPTLPASVVRLTGAGDCLVGGTLASLCSGLDIMQSMAVGIVVAKTAVETEGNVPSAFSLASISDDARLWDWETLEIQVKVLFTPMISGFKVKVAPRPDLYHASNMRGKLFMAAVAIDFFIPPPLGNILVRDGVENCPSGTLFSFVILGCILPVFTSNKLIHLYSKHGLAREARNLFDEMPEKNVFSWNAIISAHIRTHNLTQAKAIFDSASVRDLVTYNLMLSGYVRVDGCESYALDLFKEMPRNRSKVGIDEFSLTTMVKLFAKLSMLCHGRQVHSYMVKTANDKSGFAVSSLIDMYSKCGCFKAALEVFKGCERVVDLVSKNAMVAACCREGEMDLALKLFWRENELNDTVSWNTLISGYVQNGYAVESFKSFVRMMDNGVMWNEHTFASLLSACSGLRNLKLGKEIHACVLKNGMDSNPYIESGIIDVYCKCGNVKYAESIYLGSRIGSPFSTSSMIVGYSLQGNMAEARRLFDSLEEKNAIVWTALFTGYVKLQHCEAIFELFSEFRSKEAMVPDSLILISVLGACALEAALSPGKQIHGYVFRMGITMDKKMSTAMVDMYSKSGSTAYAEKVFQNVNERDSILYNVMMAGYAHNGHEIEAIQLFQEMLEKGVRPNVVTFVALLSACRHCGLVGLQLLLSPLNTNIVVRTACCTAGVVLPVYSTFKAIENRDLIDQQKWLLYWAAYGTFSVAEVFADKVLSWFPLYYHVKFAFLVWLQLPSVNGARQLYMSHLRPFLLRHQARLDQVTGLVYREMDKFVITHQAEFKFVKALFLKVLASVHHMVQHPADQGRRPANNSVEGSPVIRDSE</sequence>
<keyword evidence="3" id="KW-0418">Kinase</keyword>
<dbReference type="NCBIfam" id="TIGR00756">
    <property type="entry name" value="PPR"/>
    <property type="match status" value="2"/>
</dbReference>
<feature type="repeat" description="PPR" evidence="4">
    <location>
        <begin position="929"/>
        <end position="963"/>
    </location>
</feature>
<feature type="repeat" description="PPR" evidence="4">
    <location>
        <begin position="558"/>
        <end position="593"/>
    </location>
</feature>
<accession>B9RZB6</accession>
<keyword evidence="2" id="KW-0677">Repeat</keyword>
<dbReference type="PROSITE" id="PS51375">
    <property type="entry name" value="PPR"/>
    <property type="match status" value="4"/>
</dbReference>
<dbReference type="InterPro" id="IPR004345">
    <property type="entry name" value="TB2_DP1_HVA22"/>
</dbReference>
<dbReference type="Pfam" id="PF01535">
    <property type="entry name" value="PPR"/>
    <property type="match status" value="7"/>
</dbReference>
<reference evidence="8" key="1">
    <citation type="journal article" date="2010" name="Nat. Biotechnol.">
        <title>Draft genome sequence of the oilseed species Ricinus communis.</title>
        <authorList>
            <person name="Chan A.P."/>
            <person name="Crabtree J."/>
            <person name="Zhao Q."/>
            <person name="Lorenzi H."/>
            <person name="Orvis J."/>
            <person name="Puiu D."/>
            <person name="Melake-Berhan A."/>
            <person name="Jones K.M."/>
            <person name="Redman J."/>
            <person name="Chen G."/>
            <person name="Cahoon E.B."/>
            <person name="Gedil M."/>
            <person name="Stanke M."/>
            <person name="Haas B.J."/>
            <person name="Wortman J.R."/>
            <person name="Fraser-Liggett C.M."/>
            <person name="Ravel J."/>
            <person name="Rabinowicz P.D."/>
        </authorList>
    </citation>
    <scope>NUCLEOTIDE SEQUENCE [LARGE SCALE GENOMIC DNA]</scope>
    <source>
        <strain evidence="8">cv. Hale</strain>
    </source>
</reference>
<dbReference type="InterPro" id="IPR046960">
    <property type="entry name" value="PPR_At4g14850-like_plant"/>
</dbReference>
<feature type="repeat" description="PPR" evidence="4">
    <location>
        <begin position="496"/>
        <end position="530"/>
    </location>
</feature>
<dbReference type="Pfam" id="PF13041">
    <property type="entry name" value="PPR_2"/>
    <property type="match status" value="2"/>
</dbReference>
<dbReference type="InterPro" id="IPR011990">
    <property type="entry name" value="TPR-like_helical_dom_sf"/>
</dbReference>
<dbReference type="PANTHER" id="PTHR47926:SF387">
    <property type="entry name" value="PENTATRICOPEPTIDE REPEAT-CONTAINING PROTEIN"/>
    <property type="match status" value="1"/>
</dbReference>
<evidence type="ECO:0000259" key="6">
    <source>
        <dbReference type="Pfam" id="PF00294"/>
    </source>
</evidence>
<dbReference type="Gene3D" id="3.40.1190.20">
    <property type="match status" value="1"/>
</dbReference>
<dbReference type="eggNOG" id="KOG4197">
    <property type="taxonomic scope" value="Eukaryota"/>
</dbReference>
<dbReference type="eggNOG" id="KOG3009">
    <property type="taxonomic scope" value="Eukaryota"/>
</dbReference>
<keyword evidence="8" id="KW-1185">Reference proteome</keyword>
<feature type="repeat" description="PPR" evidence="4">
    <location>
        <begin position="695"/>
        <end position="729"/>
    </location>
</feature>
<dbReference type="CDD" id="cd01941">
    <property type="entry name" value="YeiC_kinase_like"/>
    <property type="match status" value="1"/>
</dbReference>
<organism evidence="7 8">
    <name type="scientific">Ricinus communis</name>
    <name type="common">Castor bean</name>
    <dbReference type="NCBI Taxonomy" id="3988"/>
    <lineage>
        <taxon>Eukaryota</taxon>
        <taxon>Viridiplantae</taxon>
        <taxon>Streptophyta</taxon>
        <taxon>Embryophyta</taxon>
        <taxon>Tracheophyta</taxon>
        <taxon>Spermatophyta</taxon>
        <taxon>Magnoliopsida</taxon>
        <taxon>eudicotyledons</taxon>
        <taxon>Gunneridae</taxon>
        <taxon>Pentapetalae</taxon>
        <taxon>rosids</taxon>
        <taxon>fabids</taxon>
        <taxon>Malpighiales</taxon>
        <taxon>Euphorbiaceae</taxon>
        <taxon>Acalyphoideae</taxon>
        <taxon>Acalypheae</taxon>
        <taxon>Ricinus</taxon>
    </lineage>
</organism>
<dbReference type="Pfam" id="PF03134">
    <property type="entry name" value="TB2_DP1_HVA22"/>
    <property type="match status" value="1"/>
</dbReference>
<proteinExistence type="predicted"/>
<dbReference type="Gene3D" id="1.25.40.10">
    <property type="entry name" value="Tetratricopeptide repeat domain"/>
    <property type="match status" value="4"/>
</dbReference>
<dbReference type="Pfam" id="PF00294">
    <property type="entry name" value="PfkB"/>
    <property type="match status" value="1"/>
</dbReference>
<dbReference type="SUPFAM" id="SSF53613">
    <property type="entry name" value="Ribokinase-like"/>
    <property type="match status" value="1"/>
</dbReference>
<evidence type="ECO:0000256" key="1">
    <source>
        <dbReference type="ARBA" id="ARBA00022679"/>
    </source>
</evidence>
<evidence type="ECO:0000313" key="7">
    <source>
        <dbReference type="EMBL" id="EEF43296.1"/>
    </source>
</evidence>